<dbReference type="OrthoDB" id="8625101at2759"/>
<proteinExistence type="inferred from homology"/>
<protein>
    <recommendedName>
        <fullName evidence="3">Atos-like conserved domain-containing protein</fullName>
    </recommendedName>
</protein>
<dbReference type="InterPro" id="IPR051506">
    <property type="entry name" value="ATOS_Transcription_Regulators"/>
</dbReference>
<name>A0A9P0HHJ5_NEZVI</name>
<dbReference type="Proteomes" id="UP001152798">
    <property type="component" value="Chromosome 5"/>
</dbReference>
<evidence type="ECO:0000256" key="1">
    <source>
        <dbReference type="ARBA" id="ARBA00034497"/>
    </source>
</evidence>
<evidence type="ECO:0000256" key="2">
    <source>
        <dbReference type="SAM" id="MobiDB-lite"/>
    </source>
</evidence>
<feature type="region of interest" description="Disordered" evidence="2">
    <location>
        <begin position="263"/>
        <end position="286"/>
    </location>
</feature>
<evidence type="ECO:0000313" key="5">
    <source>
        <dbReference type="Proteomes" id="UP001152798"/>
    </source>
</evidence>
<evidence type="ECO:0000259" key="3">
    <source>
        <dbReference type="SMART" id="SM01177"/>
    </source>
</evidence>
<sequence>MSLLTPSLLNSSMSGGGSLFSDVGVMLVEGRTPEPSSPRGHKEGPHLLPLTPQVQHHTCTEGDFLCERAAGLRRHLSLLSENSAPMTIDVLLSPDCPCGSSRASSVNICCLASSEDLLIEQWTVSLLSAKPQKTCEVPEKVLLQAIRSQLHFSQLSAWYSLGKVKNVTYRLSHPVGCPEFSRPPLHHDFPIAKLPSGSYIKVSLKSLPRLDGMPSVVCPLHSSVSPLSTTVTVFKSVFAELGHCLLDPPARIPAVKQGFTMWRDNKTSSPTKSRHKPVRSPSKNKHLLVPGLLDDRMQSGCKHIGKHHCEDDFEEKNSPPYSFRSSYFQDEEKSCSKEPSDSSYDLSKPHTRGVLSVLRNQVCNRVSIPEGSNCQTEKILSAILKTGNSSGSNPLKRKRSALETSSKRLLSGEKSSFKACSDLAECFTRLKITAKEQPSQVNTMVTQSPVEEGTFIKPRSIRHIPSPIPLRKSNWVTDSSSEETECDSPRSCGPEMCLPISSPKLSSPRRAKHTSLLGNFEENVLKGRLKPVSVVEGFSADLGASGAFCPQHLKLPVTVSFFSFEPYSAPYLGHIKLSKKGYTVPRSGTIQVTLFNPLGTVIKMFVVSYDMKDMPDNSLTMVRQRAWGPGNKLTYLIHLRFCSSKSGRISLHSDIKMLISRQYDVDSSICLDMDSSAQLRSVTEQSTAPKYSLKTNSNKRCL</sequence>
<feature type="region of interest" description="Disordered" evidence="2">
    <location>
        <begin position="385"/>
        <end position="407"/>
    </location>
</feature>
<feature type="compositionally biased region" description="Basic residues" evidence="2">
    <location>
        <begin position="272"/>
        <end position="286"/>
    </location>
</feature>
<reference evidence="4" key="1">
    <citation type="submission" date="2022-01" db="EMBL/GenBank/DDBJ databases">
        <authorList>
            <person name="King R."/>
        </authorList>
    </citation>
    <scope>NUCLEOTIDE SEQUENCE</scope>
</reference>
<feature type="domain" description="Atos-like conserved" evidence="3">
    <location>
        <begin position="516"/>
        <end position="572"/>
    </location>
</feature>
<evidence type="ECO:0000313" key="4">
    <source>
        <dbReference type="EMBL" id="CAH1401661.1"/>
    </source>
</evidence>
<dbReference type="AlphaFoldDB" id="A0A9P0HHJ5"/>
<comment type="similarity">
    <text evidence="1">Belongs to the ATOS family.</text>
</comment>
<dbReference type="SMART" id="SM01177">
    <property type="entry name" value="DUF4210"/>
    <property type="match status" value="1"/>
</dbReference>
<dbReference type="Pfam" id="PF13915">
    <property type="entry name" value="DUF4210"/>
    <property type="match status" value="1"/>
</dbReference>
<dbReference type="InterPro" id="IPR033473">
    <property type="entry name" value="Atos-like_C"/>
</dbReference>
<dbReference type="InterPro" id="IPR025261">
    <property type="entry name" value="Atos-like_cons_dom"/>
</dbReference>
<keyword evidence="5" id="KW-1185">Reference proteome</keyword>
<accession>A0A9P0HHJ5</accession>
<dbReference type="EMBL" id="OV725081">
    <property type="protein sequence ID" value="CAH1401661.1"/>
    <property type="molecule type" value="Genomic_DNA"/>
</dbReference>
<dbReference type="Pfam" id="PF13889">
    <property type="entry name" value="Chromosome_seg"/>
    <property type="match status" value="1"/>
</dbReference>
<gene>
    <name evidence="4" type="ORF">NEZAVI_LOCUS10635</name>
</gene>
<dbReference type="PANTHER" id="PTHR13199:SF11">
    <property type="entry name" value="PROTEIN ATOSSA"/>
    <property type="match status" value="1"/>
</dbReference>
<organism evidence="4 5">
    <name type="scientific">Nezara viridula</name>
    <name type="common">Southern green stink bug</name>
    <name type="synonym">Cimex viridulus</name>
    <dbReference type="NCBI Taxonomy" id="85310"/>
    <lineage>
        <taxon>Eukaryota</taxon>
        <taxon>Metazoa</taxon>
        <taxon>Ecdysozoa</taxon>
        <taxon>Arthropoda</taxon>
        <taxon>Hexapoda</taxon>
        <taxon>Insecta</taxon>
        <taxon>Pterygota</taxon>
        <taxon>Neoptera</taxon>
        <taxon>Paraneoptera</taxon>
        <taxon>Hemiptera</taxon>
        <taxon>Heteroptera</taxon>
        <taxon>Panheteroptera</taxon>
        <taxon>Pentatomomorpha</taxon>
        <taxon>Pentatomoidea</taxon>
        <taxon>Pentatomidae</taxon>
        <taxon>Pentatominae</taxon>
        <taxon>Nezara</taxon>
    </lineage>
</organism>
<dbReference type="PANTHER" id="PTHR13199">
    <property type="entry name" value="GH03947P"/>
    <property type="match status" value="1"/>
</dbReference>